<accession>A0A0H1R6U9</accession>
<dbReference type="PATRIC" id="fig|1225564.3.peg.5904"/>
<evidence type="ECO:0000313" key="2">
    <source>
        <dbReference type="EMBL" id="KLK90975.1"/>
    </source>
</evidence>
<reference evidence="2 3" key="1">
    <citation type="submission" date="2015-05" db="EMBL/GenBank/DDBJ databases">
        <title>Draft genome sequence of Microvirga vignae strain BR3299, a novel nitrogen fixing bacteria isolated from Brazil semi-aired region.</title>
        <authorList>
            <person name="Zilli J.E."/>
            <person name="Passos S.R."/>
            <person name="Leite J."/>
            <person name="Baldani J.I."/>
            <person name="Xavier G.R."/>
            <person name="Rumjaneck N.G."/>
            <person name="Simoes-Araujo J.L."/>
        </authorList>
    </citation>
    <scope>NUCLEOTIDE SEQUENCE [LARGE SCALE GENOMIC DNA]</scope>
    <source>
        <strain evidence="2 3">BR3299</strain>
    </source>
</reference>
<dbReference type="AlphaFoldDB" id="A0A0H1R6U9"/>
<proteinExistence type="predicted"/>
<gene>
    <name evidence="2" type="ORF">AA309_22595</name>
</gene>
<dbReference type="EMBL" id="LCYG01000062">
    <property type="protein sequence ID" value="KLK90975.1"/>
    <property type="molecule type" value="Genomic_DNA"/>
</dbReference>
<dbReference type="InterPro" id="IPR054189">
    <property type="entry name" value="DUF6894"/>
</dbReference>
<name>A0A0H1R6U9_9HYPH</name>
<evidence type="ECO:0000259" key="1">
    <source>
        <dbReference type="Pfam" id="PF21834"/>
    </source>
</evidence>
<keyword evidence="3" id="KW-1185">Reference proteome</keyword>
<comment type="caution">
    <text evidence="2">The sequence shown here is derived from an EMBL/GenBank/DDBJ whole genome shotgun (WGS) entry which is preliminary data.</text>
</comment>
<feature type="domain" description="DUF6894" evidence="1">
    <location>
        <begin position="2"/>
        <end position="70"/>
    </location>
</feature>
<dbReference type="Proteomes" id="UP000035489">
    <property type="component" value="Unassembled WGS sequence"/>
</dbReference>
<sequence>MRCYFHLVSYHDAIFDETGIEVTDLETAEAEALKAINELREDDSAANEDWQDWQLNVTDRSGQVLLSIPLDAAPGQESPKRFQHTTLRRTTQIHGLLIGIGAAMDHLNLLLRH</sequence>
<protein>
    <recommendedName>
        <fullName evidence="1">DUF6894 domain-containing protein</fullName>
    </recommendedName>
</protein>
<dbReference type="Pfam" id="PF21834">
    <property type="entry name" value="DUF6894"/>
    <property type="match status" value="1"/>
</dbReference>
<evidence type="ECO:0000313" key="3">
    <source>
        <dbReference type="Proteomes" id="UP000035489"/>
    </source>
</evidence>
<organism evidence="2 3">
    <name type="scientific">Microvirga vignae</name>
    <dbReference type="NCBI Taxonomy" id="1225564"/>
    <lineage>
        <taxon>Bacteria</taxon>
        <taxon>Pseudomonadati</taxon>
        <taxon>Pseudomonadota</taxon>
        <taxon>Alphaproteobacteria</taxon>
        <taxon>Hyphomicrobiales</taxon>
        <taxon>Methylobacteriaceae</taxon>
        <taxon>Microvirga</taxon>
    </lineage>
</organism>